<evidence type="ECO:0000256" key="3">
    <source>
        <dbReference type="ARBA" id="ARBA00022448"/>
    </source>
</evidence>
<evidence type="ECO:0000256" key="8">
    <source>
        <dbReference type="ARBA" id="ARBA00023136"/>
    </source>
</evidence>
<dbReference type="InterPro" id="IPR035906">
    <property type="entry name" value="MetI-like_sf"/>
</dbReference>
<accession>A0A1H0GE30</accession>
<dbReference type="GO" id="GO:0022857">
    <property type="term" value="F:transmembrane transporter activity"/>
    <property type="evidence" value="ECO:0007669"/>
    <property type="project" value="InterPro"/>
</dbReference>
<keyword evidence="8 9" id="KW-0472">Membrane</keyword>
<dbReference type="NCBIfam" id="TIGR01726">
    <property type="entry name" value="HEQRo_perm_3TM"/>
    <property type="match status" value="1"/>
</dbReference>
<dbReference type="InterPro" id="IPR010065">
    <property type="entry name" value="AA_ABC_transptr_permease_3TM"/>
</dbReference>
<feature type="transmembrane region" description="Helical" evidence="9">
    <location>
        <begin position="146"/>
        <end position="168"/>
    </location>
</feature>
<dbReference type="STRING" id="1166073.SAMN05192530_10382"/>
<sequence>MNFLQLLSFGDTGWGDEIASGVLVTAALAIATLPFGLGLGFALAVAKRSADPALRLAAQIYTTLFRGLPELLTLFLVFYGGQNVLNLMTGAVGLQQVLLSSFVAGMIGLGIVFAAYASEVFLSAFQAIPTGQWEGGRALGLSRLSILRLVIFPQLVRISLPGLTNVWLNLLKDTSLVSVIGLADILRQTGVAARVTREQFLFFALACVLYLLLTFVSLSVVRRIENWARRGEAVR</sequence>
<keyword evidence="12" id="KW-1185">Reference proteome</keyword>
<dbReference type="InterPro" id="IPR051613">
    <property type="entry name" value="ABC_transp_permease_HisMQ"/>
</dbReference>
<evidence type="ECO:0000256" key="6">
    <source>
        <dbReference type="ARBA" id="ARBA00022692"/>
    </source>
</evidence>
<keyword evidence="4" id="KW-1003">Cell membrane</keyword>
<dbReference type="InterPro" id="IPR000515">
    <property type="entry name" value="MetI-like"/>
</dbReference>
<dbReference type="EMBL" id="FNIT01000003">
    <property type="protein sequence ID" value="SDO05167.1"/>
    <property type="molecule type" value="Genomic_DNA"/>
</dbReference>
<dbReference type="SUPFAM" id="SSF161098">
    <property type="entry name" value="MetI-like"/>
    <property type="match status" value="1"/>
</dbReference>
<keyword evidence="5" id="KW-0997">Cell inner membrane</keyword>
<name>A0A1H0GE30_9HYPH</name>
<dbReference type="PANTHER" id="PTHR30133:SF2">
    <property type="entry name" value="ARGININE ABC TRANSPORTER PERMEASE PROTEIN ARTQ"/>
    <property type="match status" value="1"/>
</dbReference>
<dbReference type="OrthoDB" id="9815029at2"/>
<reference evidence="11 12" key="1">
    <citation type="submission" date="2016-10" db="EMBL/GenBank/DDBJ databases">
        <authorList>
            <person name="de Groot N.N."/>
        </authorList>
    </citation>
    <scope>NUCLEOTIDE SEQUENCE [LARGE SCALE GENOMIC DNA]</scope>
    <source>
        <strain evidence="12">L7-484,KACC 16230,DSM 25025</strain>
    </source>
</reference>
<dbReference type="Gene3D" id="1.10.3720.10">
    <property type="entry name" value="MetI-like"/>
    <property type="match status" value="1"/>
</dbReference>
<dbReference type="RefSeq" id="WP_090671669.1">
    <property type="nucleotide sequence ID" value="NZ_FNIT01000003.1"/>
</dbReference>
<protein>
    <submittedName>
        <fullName evidence="11">Amino acid ABC transporter membrane protein 1, PAAT family</fullName>
    </submittedName>
</protein>
<dbReference type="AlphaFoldDB" id="A0A1H0GE30"/>
<evidence type="ECO:0000256" key="4">
    <source>
        <dbReference type="ARBA" id="ARBA00022475"/>
    </source>
</evidence>
<feature type="transmembrane region" description="Helical" evidence="9">
    <location>
        <begin position="20"/>
        <end position="46"/>
    </location>
</feature>
<evidence type="ECO:0000256" key="5">
    <source>
        <dbReference type="ARBA" id="ARBA00022519"/>
    </source>
</evidence>
<gene>
    <name evidence="11" type="ORF">SAMN05192530_10382</name>
</gene>
<evidence type="ECO:0000256" key="1">
    <source>
        <dbReference type="ARBA" id="ARBA00004429"/>
    </source>
</evidence>
<dbReference type="Pfam" id="PF00528">
    <property type="entry name" value="BPD_transp_1"/>
    <property type="match status" value="1"/>
</dbReference>
<dbReference type="PROSITE" id="PS50928">
    <property type="entry name" value="ABC_TM1"/>
    <property type="match status" value="1"/>
</dbReference>
<keyword evidence="3 9" id="KW-0813">Transport</keyword>
<organism evidence="11 12">
    <name type="scientific">Aureimonas jatrophae</name>
    <dbReference type="NCBI Taxonomy" id="1166073"/>
    <lineage>
        <taxon>Bacteria</taxon>
        <taxon>Pseudomonadati</taxon>
        <taxon>Pseudomonadota</taxon>
        <taxon>Alphaproteobacteria</taxon>
        <taxon>Hyphomicrobiales</taxon>
        <taxon>Aurantimonadaceae</taxon>
        <taxon>Aureimonas</taxon>
    </lineage>
</organism>
<evidence type="ECO:0000256" key="7">
    <source>
        <dbReference type="ARBA" id="ARBA00022989"/>
    </source>
</evidence>
<evidence type="ECO:0000259" key="10">
    <source>
        <dbReference type="PROSITE" id="PS50928"/>
    </source>
</evidence>
<dbReference type="CDD" id="cd06261">
    <property type="entry name" value="TM_PBP2"/>
    <property type="match status" value="1"/>
</dbReference>
<dbReference type="Proteomes" id="UP000198793">
    <property type="component" value="Unassembled WGS sequence"/>
</dbReference>
<proteinExistence type="inferred from homology"/>
<evidence type="ECO:0000313" key="11">
    <source>
        <dbReference type="EMBL" id="SDO05167.1"/>
    </source>
</evidence>
<feature type="transmembrane region" description="Helical" evidence="9">
    <location>
        <begin position="200"/>
        <end position="221"/>
    </location>
</feature>
<dbReference type="PANTHER" id="PTHR30133">
    <property type="entry name" value="CATIONIC AMINO ACID TRANSPORTER, MEMBRANE COMPONENT"/>
    <property type="match status" value="1"/>
</dbReference>
<dbReference type="GO" id="GO:0043190">
    <property type="term" value="C:ATP-binding cassette (ABC) transporter complex"/>
    <property type="evidence" value="ECO:0007669"/>
    <property type="project" value="InterPro"/>
</dbReference>
<feature type="transmembrane region" description="Helical" evidence="9">
    <location>
        <begin position="99"/>
        <end position="125"/>
    </location>
</feature>
<keyword evidence="6 9" id="KW-0812">Transmembrane</keyword>
<evidence type="ECO:0000256" key="9">
    <source>
        <dbReference type="RuleBase" id="RU363032"/>
    </source>
</evidence>
<feature type="domain" description="ABC transmembrane type-1" evidence="10">
    <location>
        <begin position="22"/>
        <end position="222"/>
    </location>
</feature>
<evidence type="ECO:0000313" key="12">
    <source>
        <dbReference type="Proteomes" id="UP000198793"/>
    </source>
</evidence>
<comment type="similarity">
    <text evidence="2">Belongs to the binding-protein-dependent transport system permease family. HisMQ subfamily.</text>
</comment>
<keyword evidence="7 9" id="KW-1133">Transmembrane helix</keyword>
<comment type="subcellular location">
    <subcellularLocation>
        <location evidence="1">Cell inner membrane</location>
        <topology evidence="1">Multi-pass membrane protein</topology>
    </subcellularLocation>
    <subcellularLocation>
        <location evidence="9">Cell membrane</location>
        <topology evidence="9">Multi-pass membrane protein</topology>
    </subcellularLocation>
</comment>
<evidence type="ECO:0000256" key="2">
    <source>
        <dbReference type="ARBA" id="ARBA00010072"/>
    </source>
</evidence>